<evidence type="ECO:0000256" key="1">
    <source>
        <dbReference type="SAM" id="SignalP"/>
    </source>
</evidence>
<dbReference type="EMBL" id="PJCH01000005">
    <property type="protein sequence ID" value="PQA88194.1"/>
    <property type="molecule type" value="Genomic_DNA"/>
</dbReference>
<proteinExistence type="predicted"/>
<dbReference type="Proteomes" id="UP000239504">
    <property type="component" value="Unassembled WGS sequence"/>
</dbReference>
<keyword evidence="1" id="KW-0732">Signal</keyword>
<feature type="signal peptide" evidence="1">
    <location>
        <begin position="1"/>
        <end position="21"/>
    </location>
</feature>
<feature type="chain" id="PRO_5015591172" evidence="1">
    <location>
        <begin position="22"/>
        <end position="127"/>
    </location>
</feature>
<sequence>MKKTALFAFAGAMLLSGHALADAASLKDSYVPGAFDSADADWRRITANRTDECGEFGRNDNRRIDILISRYEALGDALESGNAAAIDEAAESLNEAVTANSRFEKCWDTIARKKGVSRGFKREVEKM</sequence>
<name>A0A2S7K6Q4_9PROT</name>
<keyword evidence="3" id="KW-1185">Reference proteome</keyword>
<comment type="caution">
    <text evidence="2">The sequence shown here is derived from an EMBL/GenBank/DDBJ whole genome shotgun (WGS) entry which is preliminary data.</text>
</comment>
<evidence type="ECO:0000313" key="3">
    <source>
        <dbReference type="Proteomes" id="UP000239504"/>
    </source>
</evidence>
<dbReference type="OrthoDB" id="9977907at2"/>
<dbReference type="AlphaFoldDB" id="A0A2S7K6Q4"/>
<accession>A0A2S7K6Q4</accession>
<dbReference type="RefSeq" id="WP_104829439.1">
    <property type="nucleotide sequence ID" value="NZ_PJCH01000005.1"/>
</dbReference>
<protein>
    <submittedName>
        <fullName evidence="2">Uncharacterized protein</fullName>
    </submittedName>
</protein>
<reference evidence="2 3" key="1">
    <citation type="submission" date="2017-12" db="EMBL/GenBank/DDBJ databases">
        <authorList>
            <person name="Hurst M.R.H."/>
        </authorList>
    </citation>
    <scope>NUCLEOTIDE SEQUENCE [LARGE SCALE GENOMIC DNA]</scope>
    <source>
        <strain evidence="2 3">SY-3-19</strain>
    </source>
</reference>
<evidence type="ECO:0000313" key="2">
    <source>
        <dbReference type="EMBL" id="PQA88194.1"/>
    </source>
</evidence>
<organism evidence="2 3">
    <name type="scientific">Hyphococcus luteus</name>
    <dbReference type="NCBI Taxonomy" id="2058213"/>
    <lineage>
        <taxon>Bacteria</taxon>
        <taxon>Pseudomonadati</taxon>
        <taxon>Pseudomonadota</taxon>
        <taxon>Alphaproteobacteria</taxon>
        <taxon>Parvularculales</taxon>
        <taxon>Parvularculaceae</taxon>
        <taxon>Hyphococcus</taxon>
    </lineage>
</organism>
<gene>
    <name evidence="2" type="ORF">CW354_07750</name>
</gene>